<dbReference type="FunFam" id="4.10.400.10:FF:000034">
    <property type="entry name" value="Low-density lipoprotein receptor-related protein 2"/>
    <property type="match status" value="2"/>
</dbReference>
<evidence type="ECO:0000256" key="19">
    <source>
        <dbReference type="SAM" id="Phobius"/>
    </source>
</evidence>
<dbReference type="Pfam" id="PF14670">
    <property type="entry name" value="FXa_inhibition"/>
    <property type="match status" value="2"/>
</dbReference>
<feature type="disulfide bond" evidence="16">
    <location>
        <begin position="3589"/>
        <end position="3607"/>
    </location>
</feature>
<dbReference type="eggNOG" id="KOG1215">
    <property type="taxonomic scope" value="Eukaryota"/>
</dbReference>
<dbReference type="InterPro" id="IPR000152">
    <property type="entry name" value="EGF-type_Asp/Asn_hydroxyl_site"/>
</dbReference>
<feature type="domain" description="EGF-like" evidence="20">
    <location>
        <begin position="4378"/>
        <end position="4411"/>
    </location>
</feature>
<dbReference type="GO" id="GO:0005886">
    <property type="term" value="C:plasma membrane"/>
    <property type="evidence" value="ECO:0007669"/>
    <property type="project" value="UniProtKB-SubCell"/>
</dbReference>
<keyword evidence="3" id="KW-1003">Cell membrane</keyword>
<accession>B0WAR6</accession>
<feature type="disulfide bond" evidence="16">
    <location>
        <begin position="2729"/>
        <end position="2741"/>
    </location>
</feature>
<feature type="disulfide bond" evidence="16">
    <location>
        <begin position="1070"/>
        <end position="1085"/>
    </location>
</feature>
<feature type="disulfide bond" evidence="15">
    <location>
        <begin position="4508"/>
        <end position="4517"/>
    </location>
</feature>
<feature type="domain" description="EGF-like" evidence="20">
    <location>
        <begin position="4271"/>
        <end position="4307"/>
    </location>
</feature>
<dbReference type="FunFam" id="2.120.10.30:FF:000035">
    <property type="entry name" value="Low-density lipoprotein receptor-related protein 2"/>
    <property type="match status" value="1"/>
</dbReference>
<comment type="caution">
    <text evidence="15">Lacks conserved residue(s) required for the propagation of feature annotation.</text>
</comment>
<dbReference type="InterPro" id="IPR009030">
    <property type="entry name" value="Growth_fac_rcpt_cys_sf"/>
</dbReference>
<dbReference type="KEGG" id="cqu:CpipJ_CPIJ004220"/>
<evidence type="ECO:0000256" key="10">
    <source>
        <dbReference type="ARBA" id="ARBA00022989"/>
    </source>
</evidence>
<feature type="disulfide bond" evidence="16">
    <location>
        <begin position="2575"/>
        <end position="2593"/>
    </location>
</feature>
<feature type="repeat" description="LDL-receptor class B" evidence="17">
    <location>
        <begin position="3194"/>
        <end position="3237"/>
    </location>
</feature>
<feature type="disulfide bond" evidence="15">
    <location>
        <begin position="4401"/>
        <end position="4410"/>
    </location>
</feature>
<feature type="disulfide bond" evidence="16">
    <location>
        <begin position="3744"/>
        <end position="3762"/>
    </location>
</feature>
<dbReference type="SMART" id="SM00179">
    <property type="entry name" value="EGF_CA"/>
    <property type="match status" value="10"/>
</dbReference>
<evidence type="ECO:0000256" key="3">
    <source>
        <dbReference type="ARBA" id="ARBA00022475"/>
    </source>
</evidence>
<dbReference type="VEuPathDB" id="VectorBase:CPIJ004220"/>
<feature type="repeat" description="LDL-receptor class B" evidence="17">
    <location>
        <begin position="2387"/>
        <end position="2431"/>
    </location>
</feature>
<dbReference type="InterPro" id="IPR036055">
    <property type="entry name" value="LDL_receptor-like_sf"/>
</dbReference>
<evidence type="ECO:0000256" key="13">
    <source>
        <dbReference type="ARBA" id="ARBA00023170"/>
    </source>
</evidence>
<feature type="disulfide bond" evidence="16">
    <location>
        <begin position="2736"/>
        <end position="2754"/>
    </location>
</feature>
<feature type="disulfide bond" evidence="16">
    <location>
        <begin position="3601"/>
        <end position="3616"/>
    </location>
</feature>
<dbReference type="SUPFAM" id="SSF63825">
    <property type="entry name" value="YWTD domain"/>
    <property type="match status" value="8"/>
</dbReference>
<keyword evidence="21" id="KW-0449">Lipoprotein</keyword>
<feature type="disulfide bond" evidence="16">
    <location>
        <begin position="3480"/>
        <end position="3495"/>
    </location>
</feature>
<feature type="compositionally biased region" description="Low complexity" evidence="18">
    <location>
        <begin position="4655"/>
        <end position="4673"/>
    </location>
</feature>
<dbReference type="InterPro" id="IPR051221">
    <property type="entry name" value="LDLR-related"/>
</dbReference>
<feature type="disulfide bond" evidence="16">
    <location>
        <begin position="2653"/>
        <end position="2671"/>
    </location>
</feature>
<evidence type="ECO:0000256" key="9">
    <source>
        <dbReference type="ARBA" id="ARBA00022837"/>
    </source>
</evidence>
<dbReference type="SMART" id="SM00192">
    <property type="entry name" value="LDLa"/>
    <property type="match status" value="30"/>
</dbReference>
<keyword evidence="14" id="KW-0325">Glycoprotein</keyword>
<dbReference type="Pfam" id="PF00058">
    <property type="entry name" value="Ldl_recept_b"/>
    <property type="match status" value="7"/>
</dbReference>
<feature type="disulfide bond" evidence="16">
    <location>
        <begin position="978"/>
        <end position="996"/>
    </location>
</feature>
<dbReference type="InterPro" id="IPR011042">
    <property type="entry name" value="6-blade_b-propeller_TolB-like"/>
</dbReference>
<keyword evidence="12 15" id="KW-1015">Disulfide bond</keyword>
<dbReference type="SMART" id="SM00181">
    <property type="entry name" value="EGF"/>
    <property type="match status" value="26"/>
</dbReference>
<dbReference type="FunFam" id="4.10.400.10:FF:000007">
    <property type="entry name" value="Low density lipoprotein receptor-related protein 1"/>
    <property type="match status" value="1"/>
</dbReference>
<keyword evidence="23" id="KW-1185">Reference proteome</keyword>
<feature type="disulfide bond" evidence="16">
    <location>
        <begin position="2965"/>
        <end position="2980"/>
    </location>
</feature>
<feature type="disulfide bond" evidence="15">
    <location>
        <begin position="4367"/>
        <end position="4376"/>
    </location>
</feature>
<dbReference type="FunFam" id="2.10.25.10:FF:000009">
    <property type="entry name" value="Low-density lipoprotein receptor isoform 1"/>
    <property type="match status" value="1"/>
</dbReference>
<evidence type="ECO:0000256" key="5">
    <source>
        <dbReference type="ARBA" id="ARBA00022583"/>
    </source>
</evidence>
<feature type="disulfide bond" evidence="16">
    <location>
        <begin position="3628"/>
        <end position="3646"/>
    </location>
</feature>
<name>B0WAR6_CULQU</name>
<dbReference type="HOGENOM" id="CLU_000085_2_0_1"/>
<dbReference type="FunFam" id="4.10.400.10:FF:000002">
    <property type="entry name" value="Low-density lipoprotein receptor-related protein 1"/>
    <property type="match status" value="1"/>
</dbReference>
<feature type="disulfide bond" evidence="15">
    <location>
        <begin position="4275"/>
        <end position="4285"/>
    </location>
</feature>
<keyword evidence="9" id="KW-0106">Calcium</keyword>
<evidence type="ECO:0000256" key="17">
    <source>
        <dbReference type="PROSITE-ProRule" id="PRU00461"/>
    </source>
</evidence>
<keyword evidence="8" id="KW-0677">Repeat</keyword>
<dbReference type="OMA" id="TAFKCAN"/>
<feature type="domain" description="EGF-like" evidence="20">
    <location>
        <begin position="4435"/>
        <end position="4471"/>
    </location>
</feature>
<dbReference type="InterPro" id="IPR001881">
    <property type="entry name" value="EGF-like_Ca-bd_dom"/>
</dbReference>
<dbReference type="STRING" id="7176.B0WAR6"/>
<dbReference type="GO" id="GO:0043235">
    <property type="term" value="C:receptor complex"/>
    <property type="evidence" value="ECO:0007669"/>
    <property type="project" value="TreeGrafter"/>
</dbReference>
<feature type="disulfide bond" evidence="16">
    <location>
        <begin position="3796"/>
        <end position="3811"/>
    </location>
</feature>
<feature type="disulfide bond" evidence="16">
    <location>
        <begin position="3507"/>
        <end position="3525"/>
    </location>
</feature>
<feature type="domain" description="EGF-like" evidence="20">
    <location>
        <begin position="4342"/>
        <end position="4377"/>
    </location>
</feature>
<evidence type="ECO:0000256" key="16">
    <source>
        <dbReference type="PROSITE-ProRule" id="PRU00124"/>
    </source>
</evidence>
<feature type="repeat" description="LDL-receptor class B" evidence="17">
    <location>
        <begin position="1350"/>
        <end position="1395"/>
    </location>
</feature>
<comment type="subcellular location">
    <subcellularLocation>
        <location evidence="1">Cell membrane</location>
        <topology evidence="1">Single-pass type I membrane protein</topology>
    </subcellularLocation>
</comment>
<dbReference type="SUPFAM" id="SSF57184">
    <property type="entry name" value="Growth factor receptor domain"/>
    <property type="match status" value="1"/>
</dbReference>
<dbReference type="Gene3D" id="4.10.400.10">
    <property type="entry name" value="Low-density Lipoprotein Receptor"/>
    <property type="match status" value="28"/>
</dbReference>
<dbReference type="InterPro" id="IPR002172">
    <property type="entry name" value="LDrepeatLR_classA_rpt"/>
</dbReference>
<feature type="disulfide bond" evidence="16">
    <location>
        <begin position="3539"/>
        <end position="3551"/>
    </location>
</feature>
<dbReference type="SUPFAM" id="SSF57424">
    <property type="entry name" value="LDL receptor-like module"/>
    <property type="match status" value="28"/>
</dbReference>
<evidence type="ECO:0000256" key="2">
    <source>
        <dbReference type="ARBA" id="ARBA00009939"/>
    </source>
</evidence>
<evidence type="ECO:0000313" key="21">
    <source>
        <dbReference type="EMBL" id="EDS41782.1"/>
    </source>
</evidence>
<dbReference type="Pfam" id="PF00057">
    <property type="entry name" value="Ldl_recept_a"/>
    <property type="match status" value="25"/>
</dbReference>
<feature type="disulfide bond" evidence="16">
    <location>
        <begin position="2609"/>
        <end position="2621"/>
    </location>
</feature>
<feature type="domain" description="EGF-like" evidence="20">
    <location>
        <begin position="4234"/>
        <end position="4269"/>
    </location>
</feature>
<dbReference type="Gene3D" id="2.10.25.10">
    <property type="entry name" value="Laminin"/>
    <property type="match status" value="10"/>
</dbReference>
<feature type="disulfide bond" evidence="15">
    <location>
        <begin position="4461"/>
        <end position="4470"/>
    </location>
</feature>
<feature type="disulfide bond" evidence="16">
    <location>
        <begin position="2864"/>
        <end position="2882"/>
    </location>
</feature>
<sequence length="4695" mass="525185">MISCHHVKTIYDYLNLGEKTPPLHFLKQIHFGDVSFNHDNSKLMAELALTVLSPQLEITAKPGTTCPRSHFTCGDGKCIPQHWKCDTYSDCADGSDEIDCDKTHKCKDEQFQCKLTNKCIPRGWTCDGDADCGVVEKFRTIDVSDEDAELCRSSRHCLPTQTVCSNGKCLDIDRFCDGVWDCSNDELRCPKNTTTVAECDALKCSYDCRQTPNGPRCFCAKGSQPNGSICEDFDECQIDGMCDQICKNLPGTYKCTCATGYARIGNQCRAVNTPKEEPASLLFATSTEIRKFPVINGSAVPDGHPNSSTIALPLHNVLALEMYHRNRTFCAVRLDVDALFECFSVDNVTHTWQMPLPDLFPNINSIDHISIDWISGNWYYLDDQREIIFVCSGQMRHCTIILENDLMKPRGMALDPTKGFLFFTKWGNSLASVERSFLDGSNRTSIVLKKIVYPHGVALDLAMQHVYWVDTYLDSIERVNYDGSNRWFLKKSANFMINLQSLHTVNVFETNIFLASWKNRSIVAIDKFTAEARLVATNVSRAYHLHVFHRQKQPEVAHPCRNQNGGCDHLCITAWKKTVAIGQCLCSPGYRLKTKNQCVLIKRPTFLIYAKSNPGMIRGIPLGIKAQEAIVPVTNLGRDITFDYHIEDQLIYFAHHDKTQSKFSIEMQKLDGTGRAKIWEAAGSCDGLAYDWVGHNLFYTNSARGHIVVLKLDGNASAHVVMRDLARPESIVLDPKKGLMYWSTWGPDGRIEWAWMNGTERATLVQGVDGSPMIWPSGLVIDQVQKRLYWCDSRTGRIESVSLEGHDRTLLYDGGSRNHFPIAIGVYKEQIFFSDNVKGNIERLNLSNPDSVDTVAIEKPQIFGIKIFDNLTQYNANHKVLCDGKCPDICINTPVGPFCACGEPLVMNGNGTNCVAVDSAAPATCYDGTNFMCKNGVHCIQQKYTCDGDRDCDDGSDEEPAPDGPCNAHCDLEHFFKCDDQRCINRSLVCDGTVNCIDESDEDFTNCPNQTCIDNFFQCNTSRRCIPKSWVCDRHPDCGPNDHSDEPENCHKCEEFECKNGVCAKFEELCDGTNNCGDNSDEAQCDVECRPSEFYCSPYGCIDRSQMCDPKLNCLNAFSDCEQQQRNASANGTTVSPSVKTEEEMRGQCRFDINLVCDTDKECIKAYQKVCQNITFPSFNETTVCQHPDRICRVTNTCIKVEQLCDGRPDCPDNTDEGFHCKDNLCKNVKECSHTCHNAPEGFVCSCPEHLFLQPNGKECRVDHACTHWGTCSQVCTPDEKHYKCSCLEGYTMTFDKFTCKSNNVDAPHVIFSNRQEIRGVDLNTLAVKNFYTSLRNTIALDFLWKNDSVQIFWTDVIDDKIFRGTLIGDSLSNVEAVVQSGLSTAEGLAVDWIGMNLYWIDSNLDQIEVAKTNGSYRRTLVAGDMVNPRAIALDPMEGLLFWTDWEEGAPRIERCSMAGEARVTIKMVGPEGGWPNGITLDYVLKRVYWIDARSDSIHTTDYDGNDDHLVIKDQEVLSHPFSITLFDNYVYWTDWRTNSVIRANKWNGSDVTVIQRTQSQPFGIQILHSSRQPNNRSHNPCSDNNGGCSHLCLLSVNQTYQCACPHVMRLDTDKKRCVPNEQILLFVMSTEIRGVDLQQPNHYTIPTISHQTQVVQPAVLDYDIAEARLYWNDVLLKEIKSSELATGPIETILDTDISNSMGFAVDWISRLLYVSTGTETSSRILACNMKGEFLTEILSGLKAVYSLVVHPSKGMLYFATIHESPNLYELYSARMDGSEKQLISNSTFNAMESLVLDFETDRLYYILSKLGEIYYYDIATGKIIKVLESQSKPIHTITIYREHVYFDDSVESRIVRCDKNVCQSPEVVRNNTGGVSAIRMYHPGAQNGTNPCRLNNGGGCQHLCIPLSGQSYVCRCAMGYRKDAKNASKCVAIDNFLMYSIGYQLKGLPVGEASDQHEAVMGPLQKISMATSIDYHAKSDFVFIADSDRGSITKIKRDGSERSVIVSNFEQVVDGNSIDWLGEIAVDWVADNIYWTDQKRNLIEVARLNGSLRYVVASNLESPQLIAVDPVSGFIFYSGRGKIGRTGLDGTGKFILVNQTSAINDLTLDIENQVVYWCEVQTDTIWRVDYDGNMKTILLNNTLDNVKALDLYEDNIFWSDVHGNIKAANVRNITNYWPVVDSDGASVKDIKIFSSQKQQKTNACGINNGGCQELCLFNGTHPICACSHGKISQDDFKSCESYDSFLLYSKVAAIESIHITDPNNINGPIPEIQNSTFLKNTIALTYDHDQQLIYYSDVEYSSINSVFYNGSNHRKIVAKQLTVEGLAFNPITKQLFWTSNNEAAIRSLELANITADAKANADLVRELIKLKPTDKPRGIAVEPCLAMIYWTNWNPQAASIQRAYPSGYGLESIITTDIRMPNAITLDYQAKKLYWADARYDKIERADYDGKNRVVLAHSTPKHPFAMAVYGDLLFWTDWILHAVIRANKYSGSDVVWLRKDIARPMGIVAVQHIDKDCSADPCKILNGGCEDTCLGVDGKGKILCGCTQGVLAKDGYRCVPKLSSNCSSEEFSCSIGGCIPFYLTCDGIPHCLDGSDELQSYCAQRTCSVGYFQCNNHRCIPETQVCDSAQNCGDGSDEENCKCNAATQFQCKSGQCISKSHRCDNDPDCPDLSDELGCPRTRNCSAELLHCPYTTACYMPSWACDGENDCWDNSDEMNCTTSVVPTCPTDKFLCANGHCIPMNWRCDSEDDCLDGTITSLSSDEINCTRHCKPNQFQCLNSTECIPNSWQCDNNPDCADGSDEGEHCQQRVCPEWEFHCPTSGRCITMKWRCDGEVDCTDDQEDEKNCDSMEQSCDPDSFTCENGDCVSRQFYCDGDADCVDGSDEPIDCVPEVGVVVSCKVDEFQCKNKKCIAKNLTCNVNNDCEDGSDEDIQLCKNTTLICAGPELFRCESGVCIVRGLLCDGSNDCGDWSDEKSCKINECEEMPNLCAHNCEDREVGYDCTCRPGFKVNINDKHRCDDVDECLDRPCSQMCTNVYGSYHCSCQEGYTMKANGSCKADSLEHPKLIFSNRYYVREVDMNGSMNILAHNLSNAVALDFDWETKCYYWSDVTSVISSIKRMCLSSNKTEVLHKSTLKNPDGLAIDWVARNLYWCDKGLDTIEISKLDGRYRKVLINQNLQEPRAIVLNPYRKNMYWTDWGDQPHIGKAGMDGSNQTMLVSQQLGWPNALTINFETNELFWGDAREDYIAVSDLEGNNRKVIIYRDMHPAMNLHHIFAVAVWEDRIYWTDWETKSIEYCHKYRGDQCGTLIKMIHRPMDLRVYHPFRQRKPVEDPCLLAGCSTLCLLSPEAPGYRCACPDHFLLGPDNKTCIANCSSAHFLCKTTFKCIPYYWKCDKQDDCGDNSDEPDNCPEFTCESGQFQCDNNKCISPSLICDGKDQCGDGSDEKGCDDYECFSSQFKCSKTQFNNSFCLEGVKRCDGHADCPNKDDEVGCDKTVCADHQFMCGSGKCITKVWACDGDIDCVDGSDERDCGNRTCSESEFRCNKGRCIPMSWRCDGEDDCSEGEDEKESCNPPEATTCEASYFRCNNSKCIPGRWRCDYENDCGDNSDELNCQMRNCSESEFRCDDGHCIRGIRKCDGEFNCADHSDEADCDVSCQPDEFKCKGHNLCISNNFKCDGDNDCIDGSDEEDCDCHDDEYRCDNGKCILRNWLCDGIDDCLDRSDEKSEYCKANGCHKRAFRCSNGNCIRKAMMCDNKNDCGDNSDEKASQCLKCPPDTFRCSSDSKCIANNQRCDGKPNCLDESDELGCRRSQCGFGTCSQVCVEKKHQYNCRCQPGYQKGPLRNDTCIAQDENGLLLVSSESDFRSMYYGTTVMGFLQTNSKKIDRFDYSITKHNITLFWIDSHDKSIQKVHMDTTVKVVESGEEGGAARSSRAAPSYDRIKTLDGKHSSVILKNQNIVPLAIACDWITEHIYVINKKQSNIFTMTYNGTNHTTLTATGKHPIDIVVDPVHRVMVWSVMEAIILSGMDGFKKQKLVQANIEWASGLAIDPTTDRLYWADYRKSTIETCMLLTGGDRHVISEMHDYSKPKILDVFEDSVYVILYNQNILRLNKFGRDNGTEVFQGTRGYRSSDLNYIHPVKHNRKATNPCLLHPCHESTVCLLSTENPLGRRCLCADASSQDPEKDPSGEITRCQEAPPVRCNLSCHHGMCVIEGGRPRCQCNPLYNGTYCEHYICSGYCHNRGACYIVNNERKCTCPPLWTGERCELSTGACQKHCHNGGSCSIANDGTISCECPREYTGEQCQHCANLSCENGGVCRKTATDKSQCECPDGFSGRSCEVDTCINQCENGGECSIVRGSPKCSCPEGVTGERCENRGCTELCRNGGDCVTGPSPYCKCRQGWTGSFCEVDLCDGSENQPSYCSPEHPPPSPLPKSCGTYVCSNAGHCLEVRGEPICNCTQQYAGRHCEHYIGYHNPCNYYCKNNGICQLDIRTSSNITYETSCVCVGEWQGDQCERPPPCIEDCGTCEAGSSINECMCEDGRLSICLKEIVLAELDGRDRTGYTLSILAIVLFVILIAVAGFGGALYGLKKRRNGQPFSHARLTENVEITNPMYLGDVEEVPSFVHEDDKAHFANPVYDSMYAGGVNVHADSSSSLPGHSSHPLLSVSGSAPEEKKGLLQHTQDDSLAQDLL</sequence>
<evidence type="ECO:0000256" key="14">
    <source>
        <dbReference type="ARBA" id="ARBA00023180"/>
    </source>
</evidence>
<dbReference type="PROSITE" id="PS01187">
    <property type="entry name" value="EGF_CA"/>
    <property type="match status" value="2"/>
</dbReference>
<feature type="repeat" description="LDL-receptor class B" evidence="17">
    <location>
        <begin position="1486"/>
        <end position="1530"/>
    </location>
</feature>
<evidence type="ECO:0000259" key="20">
    <source>
        <dbReference type="PROSITE" id="PS50026"/>
    </source>
</evidence>
<feature type="disulfide bond" evidence="16">
    <location>
        <begin position="2628"/>
        <end position="2643"/>
    </location>
</feature>
<dbReference type="SMART" id="SM00135">
    <property type="entry name" value="LY"/>
    <property type="match status" value="33"/>
</dbReference>
<feature type="repeat" description="LDL-receptor class B" evidence="17">
    <location>
        <begin position="2114"/>
        <end position="2156"/>
    </location>
</feature>
<feature type="repeat" description="LDL-receptor class B" evidence="17">
    <location>
        <begin position="1396"/>
        <end position="1438"/>
    </location>
</feature>
<dbReference type="PROSITE" id="PS50026">
    <property type="entry name" value="EGF_3"/>
    <property type="match status" value="7"/>
</dbReference>
<dbReference type="GO" id="GO:0005509">
    <property type="term" value="F:calcium ion binding"/>
    <property type="evidence" value="ECO:0007669"/>
    <property type="project" value="InterPro"/>
</dbReference>
<dbReference type="PANTHER" id="PTHR22722">
    <property type="entry name" value="LOW-DENSITY LIPOPROTEIN RECEPTOR-RELATED PROTEIN 2-RELATED"/>
    <property type="match status" value="1"/>
</dbReference>
<comment type="similarity">
    <text evidence="2">Belongs to the LDLR family.</text>
</comment>
<reference evidence="21" key="1">
    <citation type="submission" date="2007-03" db="EMBL/GenBank/DDBJ databases">
        <title>Annotation of Culex pipiens quinquefasciatus.</title>
        <authorList>
            <consortium name="The Broad Institute Genome Sequencing Platform"/>
            <person name="Atkinson P.W."/>
            <person name="Hemingway J."/>
            <person name="Christensen B.M."/>
            <person name="Higgs S."/>
            <person name="Kodira C."/>
            <person name="Hannick L."/>
            <person name="Megy K."/>
            <person name="O'Leary S."/>
            <person name="Pearson M."/>
            <person name="Haas B.J."/>
            <person name="Mauceli E."/>
            <person name="Wortman J.R."/>
            <person name="Lee N.H."/>
            <person name="Guigo R."/>
            <person name="Stanke M."/>
            <person name="Alvarado L."/>
            <person name="Amedeo P."/>
            <person name="Antoine C.H."/>
            <person name="Arensburger P."/>
            <person name="Bidwell S.L."/>
            <person name="Crawford M."/>
            <person name="Camaro F."/>
            <person name="Devon K."/>
            <person name="Engels R."/>
            <person name="Hammond M."/>
            <person name="Howarth C."/>
            <person name="Koehrsen M."/>
            <person name="Lawson D."/>
            <person name="Montgomery P."/>
            <person name="Nene V."/>
            <person name="Nusbaum C."/>
            <person name="Puiu D."/>
            <person name="Romero-Severson J."/>
            <person name="Severson D.W."/>
            <person name="Shumway M."/>
            <person name="Sisk P."/>
            <person name="Stolte C."/>
            <person name="Zeng Q."/>
            <person name="Eisenstadt E."/>
            <person name="Fraser-Liggett C."/>
            <person name="Strausberg R."/>
            <person name="Galagan J."/>
            <person name="Birren B."/>
            <person name="Collins F.H."/>
        </authorList>
    </citation>
    <scope>NUCLEOTIDE SEQUENCE [LARGE SCALE GENOMIC DNA]</scope>
    <source>
        <strain evidence="21">JHB</strain>
    </source>
</reference>
<feature type="disulfide bond" evidence="16">
    <location>
        <begin position="66"/>
        <end position="78"/>
    </location>
</feature>
<dbReference type="PROSITE" id="PS50068">
    <property type="entry name" value="LDLRA_2"/>
    <property type="match status" value="28"/>
</dbReference>
<feature type="disulfide bond" evidence="16">
    <location>
        <begin position="2857"/>
        <end position="2869"/>
    </location>
</feature>
<dbReference type="GO" id="GO:0006897">
    <property type="term" value="P:endocytosis"/>
    <property type="evidence" value="ECO:0007669"/>
    <property type="project" value="UniProtKB-KW"/>
</dbReference>
<dbReference type="Gene3D" id="2.120.10.30">
    <property type="entry name" value="TolB, C-terminal domain"/>
    <property type="match status" value="8"/>
</dbReference>
<feature type="disulfide bond" evidence="15">
    <location>
        <begin position="4381"/>
        <end position="4391"/>
    </location>
</feature>
<dbReference type="OrthoDB" id="9990982at2759"/>
<dbReference type="FunFam" id="4.10.400.10:FF:000113">
    <property type="entry name" value="Low-density lipoprotein receptor-related protein 8"/>
    <property type="match status" value="1"/>
</dbReference>
<dbReference type="FunFam" id="2.120.10.30:FF:000241">
    <property type="entry name" value="Low-density lipoprotein receptor-related protein 6"/>
    <property type="match status" value="4"/>
</dbReference>
<feature type="disulfide bond" evidence="15">
    <location>
        <begin position="4297"/>
        <end position="4306"/>
    </location>
</feature>
<feature type="disulfide bond" evidence="16">
    <location>
        <begin position="3703"/>
        <end position="3721"/>
    </location>
</feature>
<feature type="region of interest" description="Disordered" evidence="18">
    <location>
        <begin position="4655"/>
        <end position="4695"/>
    </location>
</feature>
<feature type="disulfide bond" evidence="16">
    <location>
        <begin position="2616"/>
        <end position="2634"/>
    </location>
</feature>
<proteinExistence type="inferred from homology"/>
<dbReference type="CDD" id="cd00054">
    <property type="entry name" value="EGF_CA"/>
    <property type="match status" value="1"/>
</dbReference>
<feature type="disulfide bond" evidence="16">
    <location>
        <begin position="2953"/>
        <end position="2971"/>
    </location>
</feature>
<dbReference type="PROSITE" id="PS51120">
    <property type="entry name" value="LDLRB"/>
    <property type="match status" value="10"/>
</dbReference>
<evidence type="ECO:0000313" key="23">
    <source>
        <dbReference type="Proteomes" id="UP000002320"/>
    </source>
</evidence>
<feature type="disulfide bond" evidence="16">
    <location>
        <begin position="3436"/>
        <end position="3451"/>
    </location>
</feature>
<evidence type="ECO:0000256" key="15">
    <source>
        <dbReference type="PROSITE-ProRule" id="PRU00076"/>
    </source>
</evidence>
<feature type="disulfide bond" evidence="15">
    <location>
        <begin position="4346"/>
        <end position="4356"/>
    </location>
</feature>
<dbReference type="VEuPathDB" id="VectorBase:CQUJHB011335"/>
<keyword evidence="6 19" id="KW-0812">Transmembrane</keyword>
<keyword evidence="10 19" id="KW-1133">Transmembrane helix</keyword>
<feature type="disulfide bond" evidence="16">
    <location>
        <begin position="3424"/>
        <end position="3442"/>
    </location>
</feature>
<feature type="disulfide bond" evidence="16">
    <location>
        <begin position="2706"/>
        <end position="2721"/>
    </location>
</feature>
<feature type="repeat" description="LDL-receptor class B" evidence="17">
    <location>
        <begin position="2032"/>
        <end position="2073"/>
    </location>
</feature>
<feature type="transmembrane region" description="Helical" evidence="19">
    <location>
        <begin position="4566"/>
        <end position="4592"/>
    </location>
</feature>
<evidence type="ECO:0000256" key="12">
    <source>
        <dbReference type="ARBA" id="ARBA00023157"/>
    </source>
</evidence>
<dbReference type="InParanoid" id="B0WAR6"/>
<feature type="disulfide bond" evidence="16">
    <location>
        <begin position="2909"/>
        <end position="2927"/>
    </location>
</feature>
<dbReference type="PROSITE" id="PS01186">
    <property type="entry name" value="EGF_2"/>
    <property type="match status" value="3"/>
</dbReference>
<evidence type="ECO:0000256" key="8">
    <source>
        <dbReference type="ARBA" id="ARBA00022737"/>
    </source>
</evidence>
<dbReference type="SUPFAM" id="SSF57196">
    <property type="entry name" value="EGF/Laminin"/>
    <property type="match status" value="6"/>
</dbReference>
<feature type="repeat" description="LDL-receptor class B" evidence="17">
    <location>
        <begin position="786"/>
        <end position="830"/>
    </location>
</feature>
<dbReference type="GO" id="GO:0005041">
    <property type="term" value="F:low-density lipoprotein particle receptor activity"/>
    <property type="evidence" value="ECO:0007669"/>
    <property type="project" value="TreeGrafter"/>
</dbReference>
<evidence type="ECO:0000256" key="7">
    <source>
        <dbReference type="ARBA" id="ARBA00022729"/>
    </source>
</evidence>
<feature type="disulfide bond" evidence="15">
    <location>
        <begin position="4238"/>
        <end position="4248"/>
    </location>
</feature>
<keyword evidence="4 15" id="KW-0245">EGF-like domain</keyword>
<evidence type="ECO:0000313" key="22">
    <source>
        <dbReference type="EnsemblMetazoa" id="CPIJ004220-PA"/>
    </source>
</evidence>
<organism>
    <name type="scientific">Culex quinquefasciatus</name>
    <name type="common">Southern house mosquito</name>
    <name type="synonym">Culex pungens</name>
    <dbReference type="NCBI Taxonomy" id="7176"/>
    <lineage>
        <taxon>Eukaryota</taxon>
        <taxon>Metazoa</taxon>
        <taxon>Ecdysozoa</taxon>
        <taxon>Arthropoda</taxon>
        <taxon>Hexapoda</taxon>
        <taxon>Insecta</taxon>
        <taxon>Pterygota</taxon>
        <taxon>Neoptera</taxon>
        <taxon>Endopterygota</taxon>
        <taxon>Diptera</taxon>
        <taxon>Nematocera</taxon>
        <taxon>Culicoidea</taxon>
        <taxon>Culicidae</taxon>
        <taxon>Culicinae</taxon>
        <taxon>Culicini</taxon>
        <taxon>Culex</taxon>
        <taxon>Culex</taxon>
    </lineage>
</organism>
<feature type="disulfide bond" evidence="16">
    <location>
        <begin position="3621"/>
        <end position="3633"/>
    </location>
</feature>
<feature type="disulfide bond" evidence="16">
    <location>
        <begin position="73"/>
        <end position="91"/>
    </location>
</feature>
<feature type="disulfide bond" evidence="16">
    <location>
        <begin position="3417"/>
        <end position="3429"/>
    </location>
</feature>
<keyword evidence="5" id="KW-0254">Endocytosis</keyword>
<feature type="disulfide bond" evidence="16">
    <location>
        <begin position="3519"/>
        <end position="3534"/>
    </location>
</feature>
<dbReference type="InterPro" id="IPR000033">
    <property type="entry name" value="LDLR_classB_rpt"/>
</dbReference>
<dbReference type="EMBL" id="DS231875">
    <property type="protein sequence ID" value="EDS41782.1"/>
    <property type="molecule type" value="Genomic_DNA"/>
</dbReference>
<evidence type="ECO:0000256" key="6">
    <source>
        <dbReference type="ARBA" id="ARBA00022692"/>
    </source>
</evidence>
<dbReference type="PRINTS" id="PR00261">
    <property type="entry name" value="LDLRECEPTOR"/>
</dbReference>
<feature type="disulfide bond" evidence="16">
    <location>
        <begin position="3679"/>
        <end position="3694"/>
    </location>
</feature>
<reference evidence="22" key="2">
    <citation type="submission" date="2020-05" db="UniProtKB">
        <authorList>
            <consortium name="EnsemblMetazoa"/>
        </authorList>
    </citation>
    <scope>IDENTIFICATION</scope>
    <source>
        <strain evidence="22">JHB</strain>
    </source>
</reference>
<feature type="disulfide bond" evidence="16">
    <location>
        <begin position="3582"/>
        <end position="3594"/>
    </location>
</feature>
<dbReference type="PROSITE" id="PS00022">
    <property type="entry name" value="EGF_1"/>
    <property type="match status" value="6"/>
</dbReference>
<feature type="repeat" description="LDL-receptor class B" evidence="17">
    <location>
        <begin position="3151"/>
        <end position="3193"/>
    </location>
</feature>
<feature type="domain" description="EGF-like" evidence="20">
    <location>
        <begin position="4476"/>
        <end position="4518"/>
    </location>
</feature>
<dbReference type="CDD" id="cd00112">
    <property type="entry name" value="LDLa"/>
    <property type="match status" value="27"/>
</dbReference>
<dbReference type="PROSITE" id="PS00010">
    <property type="entry name" value="ASX_HYDROXYL"/>
    <property type="match status" value="3"/>
</dbReference>
<dbReference type="InterPro" id="IPR000742">
    <property type="entry name" value="EGF"/>
</dbReference>
<feature type="disulfide bond" evidence="16">
    <location>
        <begin position="2665"/>
        <end position="2680"/>
    </location>
</feature>
<feature type="disulfide bond" evidence="16">
    <location>
        <begin position="3500"/>
        <end position="3512"/>
    </location>
</feature>
<dbReference type="Proteomes" id="UP000002320">
    <property type="component" value="Unassembled WGS sequence"/>
</dbReference>
<evidence type="ECO:0000256" key="1">
    <source>
        <dbReference type="ARBA" id="ARBA00004251"/>
    </source>
</evidence>
<evidence type="ECO:0000256" key="4">
    <source>
        <dbReference type="ARBA" id="ARBA00022536"/>
    </source>
</evidence>
<keyword evidence="13 21" id="KW-0675">Receptor</keyword>
<keyword evidence="11 19" id="KW-0472">Membrane</keyword>
<feature type="disulfide bond" evidence="16">
    <location>
        <begin position="3737"/>
        <end position="3749"/>
    </location>
</feature>
<gene>
    <name evidence="22" type="primary">6035666</name>
    <name evidence="21" type="ORF">CpipJ_CPIJ004220</name>
</gene>
<dbReference type="FunFam" id="2.120.10.30:FF:000132">
    <property type="entry name" value="Uncharacterized protein"/>
    <property type="match status" value="1"/>
</dbReference>
<evidence type="ECO:0000256" key="18">
    <source>
        <dbReference type="SAM" id="MobiDB-lite"/>
    </source>
</evidence>
<feature type="disulfide bond" evidence="15">
    <location>
        <begin position="4480"/>
        <end position="4490"/>
    </location>
</feature>
<dbReference type="EnsemblMetazoa" id="CPIJ004220-RA">
    <property type="protein sequence ID" value="CPIJ004220-PA"/>
    <property type="gene ID" value="CPIJ004220"/>
</dbReference>
<feature type="disulfide bond" evidence="16">
    <location>
        <begin position="1058"/>
        <end position="1076"/>
    </location>
</feature>
<dbReference type="FunFam" id="4.10.400.10:FF:000013">
    <property type="entry name" value="Prolow-density lipoprotein receptor-related protein 1"/>
    <property type="match status" value="1"/>
</dbReference>
<feature type="disulfide bond" evidence="16">
    <location>
        <begin position="3640"/>
        <end position="3655"/>
    </location>
</feature>
<feature type="domain" description="EGF-like" evidence="20">
    <location>
        <begin position="3023"/>
        <end position="3060"/>
    </location>
</feature>
<keyword evidence="7" id="KW-0732">Signal</keyword>
<feature type="repeat" description="LDL-receptor class B" evidence="17">
    <location>
        <begin position="2432"/>
        <end position="2474"/>
    </location>
</feature>
<feature type="disulfide bond" evidence="16">
    <location>
        <begin position="85"/>
        <end position="100"/>
    </location>
</feature>
<dbReference type="InterPro" id="IPR023415">
    <property type="entry name" value="LDLR_class-A_CS"/>
</dbReference>
<feature type="disulfide bond" evidence="16">
    <location>
        <begin position="2902"/>
        <end position="2914"/>
    </location>
</feature>
<feature type="disulfide bond" evidence="16">
    <location>
        <begin position="2568"/>
        <end position="2580"/>
    </location>
</feature>
<feature type="disulfide bond" evidence="16">
    <location>
        <begin position="3696"/>
        <end position="3708"/>
    </location>
</feature>
<dbReference type="FunCoup" id="B0WAR6">
    <property type="interactions" value="248"/>
</dbReference>
<dbReference type="PANTHER" id="PTHR22722:SF5">
    <property type="entry name" value="LOW-DENSITY LIPOPROTEIN RECEPTOR-RELATED PROTEIN 1B"/>
    <property type="match status" value="1"/>
</dbReference>
<feature type="disulfide bond" evidence="16">
    <location>
        <begin position="3546"/>
        <end position="3564"/>
    </location>
</feature>
<feature type="disulfide bond" evidence="15">
    <location>
        <begin position="4259"/>
        <end position="4268"/>
    </location>
</feature>
<evidence type="ECO:0000256" key="11">
    <source>
        <dbReference type="ARBA" id="ARBA00023136"/>
    </source>
</evidence>
<protein>
    <submittedName>
        <fullName evidence="21">Very low-density lipoprotein receptor</fullName>
    </submittedName>
</protein>
<dbReference type="InterPro" id="IPR018097">
    <property type="entry name" value="EGF_Ca-bd_CS"/>
</dbReference>
<dbReference type="PROSITE" id="PS01209">
    <property type="entry name" value="LDLRA_1"/>
    <property type="match status" value="12"/>
</dbReference>